<gene>
    <name evidence="1" type="ORF">ENJ40_07390</name>
</gene>
<organism evidence="1">
    <name type="scientific">Thermosulfurimonas dismutans</name>
    <dbReference type="NCBI Taxonomy" id="999894"/>
    <lineage>
        <taxon>Bacteria</taxon>
        <taxon>Pseudomonadati</taxon>
        <taxon>Thermodesulfobacteriota</taxon>
        <taxon>Thermodesulfobacteria</taxon>
        <taxon>Thermodesulfobacteriales</taxon>
        <taxon>Thermodesulfobacteriaceae</taxon>
        <taxon>Thermosulfurimonas</taxon>
    </lineage>
</organism>
<dbReference type="EMBL" id="DRMH01000099">
    <property type="protein sequence ID" value="HFC98262.1"/>
    <property type="molecule type" value="Genomic_DNA"/>
</dbReference>
<reference evidence="1" key="1">
    <citation type="journal article" date="2020" name="mSystems">
        <title>Genome- and Community-Level Interaction Insights into Carbon Utilization and Element Cycling Functions of Hydrothermarchaeota in Hydrothermal Sediment.</title>
        <authorList>
            <person name="Zhou Z."/>
            <person name="Liu Y."/>
            <person name="Xu W."/>
            <person name="Pan J."/>
            <person name="Luo Z.H."/>
            <person name="Li M."/>
        </authorList>
    </citation>
    <scope>NUCLEOTIDE SEQUENCE [LARGE SCALE GENOMIC DNA]</scope>
    <source>
        <strain evidence="1">HyVt-483</strain>
    </source>
</reference>
<name>A0A7C3GTJ4_9BACT</name>
<sequence length="166" mass="18258">MLEALAEEIRKRTSLVCEWNPTLISLRDPAVVLTPETLEFELEGEARVEGVWHYTAALTLKATLTGEGPRGPEFLAEMMEASFRVGLLFLEPWSFPLGGGIEATFAASRTAKGRFFALEEEEGEGPFLYEEVWDGKLVFPVTVSREAGRLSLVAPGWPIEIKTGGA</sequence>
<protein>
    <submittedName>
        <fullName evidence="1">Uncharacterized protein</fullName>
    </submittedName>
</protein>
<evidence type="ECO:0000313" key="1">
    <source>
        <dbReference type="EMBL" id="HFC98262.1"/>
    </source>
</evidence>
<accession>A0A7C3GTJ4</accession>
<comment type="caution">
    <text evidence="1">The sequence shown here is derived from an EMBL/GenBank/DDBJ whole genome shotgun (WGS) entry which is preliminary data.</text>
</comment>
<dbReference type="Proteomes" id="UP000886043">
    <property type="component" value="Unassembled WGS sequence"/>
</dbReference>
<dbReference type="AlphaFoldDB" id="A0A7C3GTJ4"/>
<proteinExistence type="predicted"/>